<keyword evidence="4" id="KW-1185">Reference proteome</keyword>
<dbReference type="Pfam" id="PF04149">
    <property type="entry name" value="DUF397"/>
    <property type="match status" value="1"/>
</dbReference>
<feature type="region of interest" description="Disordered" evidence="1">
    <location>
        <begin position="1"/>
        <end position="26"/>
    </location>
</feature>
<dbReference type="EMBL" id="JBHSIT010000002">
    <property type="protein sequence ID" value="MFC4907620.1"/>
    <property type="molecule type" value="Genomic_DNA"/>
</dbReference>
<organism evidence="3 4">
    <name type="scientific">Actinomadura gamaensis</name>
    <dbReference type="NCBI Taxonomy" id="1763541"/>
    <lineage>
        <taxon>Bacteria</taxon>
        <taxon>Bacillati</taxon>
        <taxon>Actinomycetota</taxon>
        <taxon>Actinomycetes</taxon>
        <taxon>Streptosporangiales</taxon>
        <taxon>Thermomonosporaceae</taxon>
        <taxon>Actinomadura</taxon>
    </lineage>
</organism>
<name>A0ABV9TWF4_9ACTN</name>
<protein>
    <submittedName>
        <fullName evidence="3">DUF397 domain-containing protein</fullName>
    </submittedName>
</protein>
<evidence type="ECO:0000313" key="3">
    <source>
        <dbReference type="EMBL" id="MFC4907620.1"/>
    </source>
</evidence>
<evidence type="ECO:0000256" key="1">
    <source>
        <dbReference type="SAM" id="MobiDB-lite"/>
    </source>
</evidence>
<feature type="domain" description="DUF397" evidence="2">
    <location>
        <begin position="7"/>
        <end position="60"/>
    </location>
</feature>
<dbReference type="RefSeq" id="WP_378253515.1">
    <property type="nucleotide sequence ID" value="NZ_JBHSIT010000002.1"/>
</dbReference>
<comment type="caution">
    <text evidence="3">The sequence shown here is derived from an EMBL/GenBank/DDBJ whole genome shotgun (WGS) entry which is preliminary data.</text>
</comment>
<proteinExistence type="predicted"/>
<dbReference type="InterPro" id="IPR007278">
    <property type="entry name" value="DUF397"/>
</dbReference>
<dbReference type="Proteomes" id="UP001595872">
    <property type="component" value="Unassembled WGS sequence"/>
</dbReference>
<accession>A0ABV9TWF4</accession>
<sequence>MTEYYTGWRKSSHSEPNGNCVEAGRASDGTIGVRDTRARLTAPPLAFTPAEWRTILTELRAR</sequence>
<gene>
    <name evidence="3" type="ORF">ACFPCY_09835</name>
</gene>
<evidence type="ECO:0000259" key="2">
    <source>
        <dbReference type="Pfam" id="PF04149"/>
    </source>
</evidence>
<reference evidence="4" key="1">
    <citation type="journal article" date="2019" name="Int. J. Syst. Evol. Microbiol.">
        <title>The Global Catalogue of Microorganisms (GCM) 10K type strain sequencing project: providing services to taxonomists for standard genome sequencing and annotation.</title>
        <authorList>
            <consortium name="The Broad Institute Genomics Platform"/>
            <consortium name="The Broad Institute Genome Sequencing Center for Infectious Disease"/>
            <person name="Wu L."/>
            <person name="Ma J."/>
        </authorList>
    </citation>
    <scope>NUCLEOTIDE SEQUENCE [LARGE SCALE GENOMIC DNA]</scope>
    <source>
        <strain evidence="4">KLKA75</strain>
    </source>
</reference>
<evidence type="ECO:0000313" key="4">
    <source>
        <dbReference type="Proteomes" id="UP001595872"/>
    </source>
</evidence>